<reference evidence="2" key="1">
    <citation type="journal article" date="2020" name="Microb. Genom.">
        <title>Genetic diversity of clinical and environmental Mucorales isolates obtained from an investigation of mucormycosis cases among solid organ transplant recipients.</title>
        <authorList>
            <person name="Nguyen M.H."/>
            <person name="Kaul D."/>
            <person name="Muto C."/>
            <person name="Cheng S.J."/>
            <person name="Richter R.A."/>
            <person name="Bruno V.M."/>
            <person name="Liu G."/>
            <person name="Beyhan S."/>
            <person name="Sundermann A.J."/>
            <person name="Mounaud S."/>
            <person name="Pasculle A.W."/>
            <person name="Nierman W.C."/>
            <person name="Driscoll E."/>
            <person name="Cumbie R."/>
            <person name="Clancy C.J."/>
            <person name="Dupont C.L."/>
        </authorList>
    </citation>
    <scope>NUCLEOTIDE SEQUENCE</scope>
    <source>
        <strain evidence="2">GL16</strain>
    </source>
</reference>
<dbReference type="OrthoDB" id="2284738at2759"/>
<organism evidence="2 3">
    <name type="scientific">Rhizopus oryzae</name>
    <name type="common">Mucormycosis agent</name>
    <name type="synonym">Rhizopus arrhizus var. delemar</name>
    <dbReference type="NCBI Taxonomy" id="64495"/>
    <lineage>
        <taxon>Eukaryota</taxon>
        <taxon>Fungi</taxon>
        <taxon>Fungi incertae sedis</taxon>
        <taxon>Mucoromycota</taxon>
        <taxon>Mucoromycotina</taxon>
        <taxon>Mucoromycetes</taxon>
        <taxon>Mucorales</taxon>
        <taxon>Mucorineae</taxon>
        <taxon>Rhizopodaceae</taxon>
        <taxon>Rhizopus</taxon>
    </lineage>
</organism>
<protein>
    <recommendedName>
        <fullName evidence="1">Tc1-like transposase DDE domain-containing protein</fullName>
    </recommendedName>
</protein>
<proteinExistence type="predicted"/>
<gene>
    <name evidence="2" type="ORF">G6F51_012373</name>
</gene>
<name>A0A9P6XW97_RHIOR</name>
<dbReference type="Gene3D" id="3.30.420.10">
    <property type="entry name" value="Ribonuclease H-like superfamily/Ribonuclease H"/>
    <property type="match status" value="1"/>
</dbReference>
<sequence>MNDCMFIDEAGFNINMHRSYGWCKVGTMGSNVSILGAISKDGFITLSRKEIITTAAAGKRQRTDDMPAVKRKGTTSNDFLEFIEQVLTTIDAAGMNYKYLVLDNASIHKANFVRDWVEQRGHRLLFLSPYSPIEEF</sequence>
<dbReference type="Pfam" id="PF13358">
    <property type="entry name" value="DDE_3"/>
    <property type="match status" value="1"/>
</dbReference>
<dbReference type="Proteomes" id="UP000717996">
    <property type="component" value="Unassembled WGS sequence"/>
</dbReference>
<dbReference type="GO" id="GO:0003676">
    <property type="term" value="F:nucleic acid binding"/>
    <property type="evidence" value="ECO:0007669"/>
    <property type="project" value="InterPro"/>
</dbReference>
<evidence type="ECO:0000313" key="3">
    <source>
        <dbReference type="Proteomes" id="UP000717996"/>
    </source>
</evidence>
<feature type="domain" description="Tc1-like transposase DDE" evidence="1">
    <location>
        <begin position="4"/>
        <end position="132"/>
    </location>
</feature>
<evidence type="ECO:0000259" key="1">
    <source>
        <dbReference type="Pfam" id="PF13358"/>
    </source>
</evidence>
<dbReference type="EMBL" id="JAANIT010003547">
    <property type="protein sequence ID" value="KAG1533918.1"/>
    <property type="molecule type" value="Genomic_DNA"/>
</dbReference>
<dbReference type="AlphaFoldDB" id="A0A9P6XW97"/>
<accession>A0A9P6XW97</accession>
<comment type="caution">
    <text evidence="2">The sequence shown here is derived from an EMBL/GenBank/DDBJ whole genome shotgun (WGS) entry which is preliminary data.</text>
</comment>
<evidence type="ECO:0000313" key="2">
    <source>
        <dbReference type="EMBL" id="KAG1533918.1"/>
    </source>
</evidence>
<dbReference type="InterPro" id="IPR036397">
    <property type="entry name" value="RNaseH_sf"/>
</dbReference>
<dbReference type="InterPro" id="IPR038717">
    <property type="entry name" value="Tc1-like_DDE_dom"/>
</dbReference>